<dbReference type="InterPro" id="IPR050261">
    <property type="entry name" value="FrsA_esterase"/>
</dbReference>
<comment type="caution">
    <text evidence="3">The sequence shown here is derived from an EMBL/GenBank/DDBJ whole genome shotgun (WGS) entry which is preliminary data.</text>
</comment>
<dbReference type="PANTHER" id="PTHR22946:SF9">
    <property type="entry name" value="POLYKETIDE TRANSFERASE AF380"/>
    <property type="match status" value="1"/>
</dbReference>
<proteinExistence type="predicted"/>
<dbReference type="EMBL" id="QFXD01000196">
    <property type="protein sequence ID" value="RDH89792.1"/>
    <property type="molecule type" value="Genomic_DNA"/>
</dbReference>
<dbReference type="AlphaFoldDB" id="A0A370DXK0"/>
<dbReference type="Gene3D" id="3.40.50.1820">
    <property type="entry name" value="alpha/beta hydrolase"/>
    <property type="match status" value="1"/>
</dbReference>
<gene>
    <name evidence="3" type="ORF">DIZ79_10825</name>
</gene>
<protein>
    <submittedName>
        <fullName evidence="3">Dipeptidyl aminopeptidase</fullName>
    </submittedName>
</protein>
<dbReference type="InterPro" id="IPR029058">
    <property type="entry name" value="AB_hydrolase_fold"/>
</dbReference>
<evidence type="ECO:0000313" key="3">
    <source>
        <dbReference type="EMBL" id="RDH89792.1"/>
    </source>
</evidence>
<feature type="domain" description="Serine aminopeptidase S33" evidence="2">
    <location>
        <begin position="73"/>
        <end position="182"/>
    </location>
</feature>
<dbReference type="GO" id="GO:0052689">
    <property type="term" value="F:carboxylic ester hydrolase activity"/>
    <property type="evidence" value="ECO:0007669"/>
    <property type="project" value="UniProtKB-ARBA"/>
</dbReference>
<dbReference type="SUPFAM" id="SSF53474">
    <property type="entry name" value="alpha/beta-Hydrolases"/>
    <property type="match status" value="1"/>
</dbReference>
<dbReference type="GO" id="GO:0004177">
    <property type="term" value="F:aminopeptidase activity"/>
    <property type="evidence" value="ECO:0007669"/>
    <property type="project" value="UniProtKB-KW"/>
</dbReference>
<keyword evidence="3" id="KW-0031">Aminopeptidase</keyword>
<sequence>MTSLTLIVLTLLAGGVLAPFLIRRAYRAPRIPEHRTPADLDLPYQTTHIPTANGKRLFAWFIPLPEGLDNGPAVAVIHGWGGNAGHMLPFASLLHHEGYAVLLLDARNHGNSDADNFSSMPRFAEDLEHGLDWLGHQPHIDPQQLFLLGHSVGAAASLLVASRRPDLAGVASLSTFAHPETLMRRQMRSHHIPYLPIGWLLLRYIERTIKARFDDIAPCNTIRRATCPILLVHGEEDRSVPLADAQQIYANSPDDQVELLILPETGHDSRQAISTHGGSLVAFFRRCLDNPPPVGFLKLLQRDPKR</sequence>
<evidence type="ECO:0000313" key="4">
    <source>
        <dbReference type="Proteomes" id="UP000255508"/>
    </source>
</evidence>
<keyword evidence="1" id="KW-0378">Hydrolase</keyword>
<evidence type="ECO:0000256" key="1">
    <source>
        <dbReference type="ARBA" id="ARBA00022801"/>
    </source>
</evidence>
<evidence type="ECO:0000259" key="2">
    <source>
        <dbReference type="Pfam" id="PF12146"/>
    </source>
</evidence>
<dbReference type="InterPro" id="IPR022742">
    <property type="entry name" value="Hydrolase_4"/>
</dbReference>
<organism evidence="3 4">
    <name type="scientific">endosymbiont of Lamellibrachia luymesi</name>
    <dbReference type="NCBI Taxonomy" id="2200907"/>
    <lineage>
        <taxon>Bacteria</taxon>
        <taxon>Pseudomonadati</taxon>
        <taxon>Pseudomonadota</taxon>
        <taxon>Gammaproteobacteria</taxon>
        <taxon>sulfur-oxidizing symbionts</taxon>
    </lineage>
</organism>
<reference evidence="3 4" key="1">
    <citation type="journal article" date="2018" name="ISME J.">
        <title>Endosymbiont genomes yield clues of tubeworm success.</title>
        <authorList>
            <person name="Li Y."/>
            <person name="Liles M.R."/>
            <person name="Halanych K.M."/>
        </authorList>
    </citation>
    <scope>NUCLEOTIDE SEQUENCE [LARGE SCALE GENOMIC DNA]</scope>
    <source>
        <strain evidence="3">A1422</strain>
    </source>
</reference>
<name>A0A370DXK0_9GAMM</name>
<dbReference type="Proteomes" id="UP000255508">
    <property type="component" value="Unassembled WGS sequence"/>
</dbReference>
<dbReference type="PANTHER" id="PTHR22946">
    <property type="entry name" value="DIENELACTONE HYDROLASE DOMAIN-CONTAINING PROTEIN-RELATED"/>
    <property type="match status" value="1"/>
</dbReference>
<accession>A0A370DXK0</accession>
<keyword evidence="3" id="KW-0645">Protease</keyword>
<dbReference type="Pfam" id="PF12146">
    <property type="entry name" value="Hydrolase_4"/>
    <property type="match status" value="1"/>
</dbReference>